<dbReference type="InterPro" id="IPR053879">
    <property type="entry name" value="HYDIN_VesB_CFA65-like_Ig"/>
</dbReference>
<accession>A0A0P1AVL6</accession>
<feature type="domain" description="HYDIN/VesB/CFA65-like Ig-like" evidence="7">
    <location>
        <begin position="439"/>
        <end position="533"/>
    </location>
</feature>
<dbReference type="PANTHER" id="PTHR23053">
    <property type="entry name" value="DLEC1 DELETED IN LUNG AND ESOPHAGEAL CANCER 1"/>
    <property type="match status" value="1"/>
</dbReference>
<proteinExistence type="predicted"/>
<sequence length="2725" mass="304630">MAKRRKPSEILTGFSTAKAHAIKHATSQIIELLDTKDHTAHISSSVPLHQPLFKPSPSEVWIDEYTPFEPLSIKLRFRNCDTVVRRLKIETPRSPFYRVRPWDAGNKKDCAKSTPVDGKVAAGMEIVFVLEFLPHDVTDYSLDLVCCTERERFLLPVRVQGRFAALDLPDKLDFGICPVKMPTTRVLTVRNVGTRGASFVFKTSEHFRVTPSSTTLTQRAAVQIELSCIPPCLESGEGELEVSDSTGQTAVVRLTGRVIEVDLFLSQRLVESSATYLSLSSCKTVKICNESEYALEFSWKSFADASREEEERSYLLDELSRMETAEREKLQLQLGETDDVDSRCTHSPFDVRKALDTKYRYLRKASLDDSMQFVDACFSISPLSGRVWAHSEVDIVVCFKPDIARSYSCRAFLEIAGKAARLPLQLTGKGIGPKVEIVYNEHLDFGDIFINEERTRNFTIQNKGEISADFELISVTMPANMSITVSPDHGTLAVNTMLKIEVTFSSQELGEVLQPICFGLKGSDEQLKVRMKAQVIPPILRFNVDQVNFGAVSYSFSQSRSIKLVNTSNIALSYSICIPEEAKYKQKEFKVNPSDGKLGPYEEEQITIHFMSLNVKVYHYQLVVGVIGVGADLLAIPINAQCLVPELTVLERELDFGRCFLRYPHKQMLVLENKSSFLFGRFEIAEQDSYSRAIATYTASQLSGKVSPGEQVPIEISFLCEKVGSIRLSLTINVLGSTDVPLSVILSAAGSGPQVELDQSQINWGNCSCLVDHERILRMTNVSVIPAIFKTFTREACSKFQINRLEGVLMANESLDLVIVANMDDTVAYKDQLHILINDGDSLVVPLSISGTGTTIWSSSDFREIDFKYQLTSKVCEWSCTLENRGKRVQVLSWISQAAASDKRKISSTKTQGFSKKSRSEQRNPSNNNQCEGINGEDRAKPVFSIFPNTIELKPRTACVFVFKGLSSSAGLIEEKLTCETRVGNDKVSTVSFLTLIRAKFVNPRLIFSSSFLSFEYIHHPGSQIKTLSRSLCLTNDCELPLSFKLHTQMPFALDCWEALLQPGEKLDLNVVFHPGFKDDHICRVINGKVIVVYTDHPQKDSVDLIGDINFPNLSFETTNIDFGCTLNDTQKSIYMNVTNVSRVDTSYRWIFVENEKDVSSIKPYIPINQVFDILPICGRLRPNESEKIEFVYFGHADRKFRSIVACEIEGGPEYELMLSGEASSIAYELDRNFLNFGQVFYSKTHSRDFHILNVGKVPFSFKLIVNETARRRTCEFFPTTGTIASNERQRIIVRLRPGIPEFFDENIVIKLAHFQPFPFKLFGCGTFAAVTLNLPRENDQVNAMYDGFATWKELQLRARLDLEQKLLKPARTANTNRQLLDESAILIQSDLQLTKSSARADNGLALSRTKISHQRGEVPGSPACSITTPEADDLDVEFEACRLFFSNFIIAQEMAKANMTSIEPKDVNLKEAEEIKTGSRRSTNSPRPPSSRSNIKAKAKRELEELSFVLSQFVLDYGNVVVGAHNIKRFNVTNIGHGPASFQIDQDLAKANGIQIEPERVVQLPPKQSIELSVKFSASKSIALGKFEAQLSILVKNGPPCTVVVRAVVTVPEIEISTEHLEFGKIAVGMCRTIYTQMQNVSHVPAEWVFKKPMGSMKDVKNFDITPRRGLLPPGSKMNIKIDFIPDKERHFYLRLPIKVSSDTKTRSIVCRGEGSELRISFHPPLVEFGPVLPCSPPEERHVEICNDSDYAVEVFSLDFDSAYQHDEAQLQSLNAFTSEKTLRLPVRVPGTSLAEYVADNILIPAHISDVGQSDADPAKLRGTNDLTSKENSDFGETILSSNGFADFHIIPRKGIDYIVVGPSQCGRSTQACLLAEKESLVVWTIDGAIQSVCVAKGPLADAMREALGVSPVAIDPMHIEMPKLADDFAQGETSRQTTSERLAYLLHHVILWRMAQPDMKKGSVLDSFENSFLSFQETLQCYFKPLLAVRVIVLSFDEDTYESLCALTTSQKFIADSTASNAPLTSNNDLTLKSSLLNDANGVTEKLNAQNAEKSGCNEDNTIKTEDQKHLELASSQKVTQDLVTKSGEPVEAEFYNSFESTRPVQKVIWDSASPQAANISKPATFLEYSLILQDMKCQLASLIMHDKAAFGQPQGEDIQAEDLWAKASEVFTLDNYVLEISIKKAGPPHILHSLIMSAIENFTQNWKCSRLPIPTTTTVQLVQSPPERLPRKSVAKFSLRSANTVSSHKLEVNSDIYQEAAEANGPNKYLTRSELNEQDLVVTTTDANPQTERCIVQSSCVNSIGIRAASEVLSSESRSCSPSISRWIIAPHSSVDVLVLFASTDVGIFDCSLGFEIVGSQHEFNLLCRGICGVPTINNEPRNVFMHRVKTRSDDHFVRKKFVTSRNQFEFGPLVVNNQCAEPPQTQQDFIEWQKTSPNNVEVFRISNSSQYPIYVELVLKLEHDNTFAVFPRALELKENDTSNVMVWANPSKNGLQENSLICCIRDNPEPVEFRINCYGCIPELKLHGPWEQSVATITAEEKTQTRDLRKKNVSTLDRPIQRNIGMPPVKKPSMSIFSPQQPILNFNKLLPNRKNKKTFYIENVTPIDVLWRLSSDNLPTEFQISPTEGTLNPLQKVPVLVVLSAKEETIYDHSLQIVCSDVSTALQVSDQNQMVTLILRGEAQRIQVDSFDNKGNEIFNQETTEFANTANGDGSLKLEMV</sequence>
<comment type="subcellular location">
    <subcellularLocation>
        <location evidence="1">Cell projection</location>
        <location evidence="1">Cilium</location>
    </subcellularLocation>
    <subcellularLocation>
        <location evidence="2">Cytoplasm</location>
    </subcellularLocation>
</comment>
<dbReference type="Pfam" id="PF22544">
    <property type="entry name" value="HYDIN_VesB_CFA65-like_Ig"/>
    <property type="match status" value="4"/>
</dbReference>
<dbReference type="Gene3D" id="2.60.40.10">
    <property type="entry name" value="Immunoglobulins"/>
    <property type="match status" value="13"/>
</dbReference>
<keyword evidence="3" id="KW-0963">Cytoplasm</keyword>
<dbReference type="GO" id="GO:0005930">
    <property type="term" value="C:axoneme"/>
    <property type="evidence" value="ECO:0007669"/>
    <property type="project" value="TreeGrafter"/>
</dbReference>
<dbReference type="OMA" id="HICRVIN"/>
<dbReference type="EMBL" id="CCYD01001572">
    <property type="protein sequence ID" value="CEG45456.1"/>
    <property type="molecule type" value="Genomic_DNA"/>
</dbReference>
<evidence type="ECO:0000256" key="4">
    <source>
        <dbReference type="ARBA" id="ARBA00023069"/>
    </source>
</evidence>
<protein>
    <submittedName>
        <fullName evidence="8">PapD-like</fullName>
    </submittedName>
</protein>
<dbReference type="GO" id="GO:1904158">
    <property type="term" value="P:axonemal central apparatus assembly"/>
    <property type="evidence" value="ECO:0007669"/>
    <property type="project" value="TreeGrafter"/>
</dbReference>
<keyword evidence="4" id="KW-0969">Cilium</keyword>
<reference evidence="9" key="1">
    <citation type="submission" date="2014-09" db="EMBL/GenBank/DDBJ databases">
        <authorList>
            <person name="Sharma Rahul"/>
            <person name="Thines Marco"/>
        </authorList>
    </citation>
    <scope>NUCLEOTIDE SEQUENCE [LARGE SCALE GENOMIC DNA]</scope>
</reference>
<feature type="region of interest" description="Disordered" evidence="6">
    <location>
        <begin position="905"/>
        <end position="936"/>
    </location>
</feature>
<feature type="region of interest" description="Disordered" evidence="6">
    <location>
        <begin position="1473"/>
        <end position="1497"/>
    </location>
</feature>
<feature type="domain" description="HYDIN/VesB/CFA65-like Ig-like" evidence="7">
    <location>
        <begin position="1229"/>
        <end position="1313"/>
    </location>
</feature>
<feature type="domain" description="HYDIN/VesB/CFA65-like Ig-like" evidence="7">
    <location>
        <begin position="165"/>
        <end position="256"/>
    </location>
</feature>
<dbReference type="InterPro" id="IPR013783">
    <property type="entry name" value="Ig-like_fold"/>
</dbReference>
<dbReference type="RefSeq" id="XP_024581825.1">
    <property type="nucleotide sequence ID" value="XM_024716203.1"/>
</dbReference>
<feature type="domain" description="HYDIN/VesB/CFA65-like Ig-like" evidence="7">
    <location>
        <begin position="538"/>
        <end position="626"/>
    </location>
</feature>
<organism evidence="8 9">
    <name type="scientific">Plasmopara halstedii</name>
    <name type="common">Downy mildew of sunflower</name>
    <dbReference type="NCBI Taxonomy" id="4781"/>
    <lineage>
        <taxon>Eukaryota</taxon>
        <taxon>Sar</taxon>
        <taxon>Stramenopiles</taxon>
        <taxon>Oomycota</taxon>
        <taxon>Peronosporomycetes</taxon>
        <taxon>Peronosporales</taxon>
        <taxon>Peronosporaceae</taxon>
        <taxon>Plasmopara</taxon>
    </lineage>
</organism>
<evidence type="ECO:0000256" key="5">
    <source>
        <dbReference type="ARBA" id="ARBA00023273"/>
    </source>
</evidence>
<evidence type="ECO:0000256" key="2">
    <source>
        <dbReference type="ARBA" id="ARBA00004496"/>
    </source>
</evidence>
<dbReference type="PANTHER" id="PTHR23053:SF0">
    <property type="entry name" value="HYDROCEPHALUS-INDUCING PROTEIN HOMOLOG"/>
    <property type="match status" value="1"/>
</dbReference>
<keyword evidence="9" id="KW-1185">Reference proteome</keyword>
<dbReference type="NCBIfam" id="NF012200">
    <property type="entry name" value="choice_anch_D"/>
    <property type="match status" value="1"/>
</dbReference>
<dbReference type="STRING" id="4781.A0A0P1AVL6"/>
<dbReference type="GO" id="GO:0003341">
    <property type="term" value="P:cilium movement"/>
    <property type="evidence" value="ECO:0007669"/>
    <property type="project" value="TreeGrafter"/>
</dbReference>
<feature type="compositionally biased region" description="Low complexity" evidence="6">
    <location>
        <begin position="1481"/>
        <end position="1495"/>
    </location>
</feature>
<dbReference type="GeneID" id="36396805"/>
<dbReference type="InterPro" id="IPR033305">
    <property type="entry name" value="Hydin-like"/>
</dbReference>
<evidence type="ECO:0000256" key="1">
    <source>
        <dbReference type="ARBA" id="ARBA00004138"/>
    </source>
</evidence>
<evidence type="ECO:0000259" key="7">
    <source>
        <dbReference type="Pfam" id="PF22544"/>
    </source>
</evidence>
<evidence type="ECO:0000313" key="9">
    <source>
        <dbReference type="Proteomes" id="UP000054928"/>
    </source>
</evidence>
<dbReference type="OrthoDB" id="442692at2759"/>
<feature type="compositionally biased region" description="Polar residues" evidence="6">
    <location>
        <begin position="923"/>
        <end position="932"/>
    </location>
</feature>
<dbReference type="Proteomes" id="UP000054928">
    <property type="component" value="Unassembled WGS sequence"/>
</dbReference>
<evidence type="ECO:0000313" key="8">
    <source>
        <dbReference type="EMBL" id="CEG45456.1"/>
    </source>
</evidence>
<evidence type="ECO:0000256" key="3">
    <source>
        <dbReference type="ARBA" id="ARBA00022490"/>
    </source>
</evidence>
<evidence type="ECO:0000256" key="6">
    <source>
        <dbReference type="SAM" id="MobiDB-lite"/>
    </source>
</evidence>
<keyword evidence="5" id="KW-0966">Cell projection</keyword>
<name>A0A0P1AVL6_PLAHL</name>